<evidence type="ECO:0000313" key="1">
    <source>
        <dbReference type="EMBL" id="QUX25148.1"/>
    </source>
</evidence>
<dbReference type="SUPFAM" id="SSF51197">
    <property type="entry name" value="Clavaminate synthase-like"/>
    <property type="match status" value="1"/>
</dbReference>
<dbReference type="PANTHER" id="PTHR20883:SF46">
    <property type="entry name" value="PHYTANOYL-COA HYDROXYLASE"/>
    <property type="match status" value="1"/>
</dbReference>
<gene>
    <name evidence="1" type="ORF">KGD84_13335</name>
</gene>
<sequence length="265" mass="29257">MTVAKESDIDSIVTDELVALYRERGFVNVPALLTPEEVAEQFADAERQFAERETELWEEEDGLAMDWVADAGLRSEVTRRLALHPKVTAAAEKLAGTPLRLFKSELFRKPAGGLSAPTPIHYDSPSHPFEGRPVTLTAWTALVDVPEERGCMSFIPGSHKEVTPKEGDDGMSPLDRWPHFAWEERVTVPLRAGDVHFHHGRVIHSAGANNTDTTRISLGTVYMDADAVYRPNPVYSYLFPGDDLGGLEPGQPVRGERFPLARSGA</sequence>
<dbReference type="Gene3D" id="2.60.120.620">
    <property type="entry name" value="q2cbj1_9rhob like domain"/>
    <property type="match status" value="1"/>
</dbReference>
<organism evidence="1 2">
    <name type="scientific">Nocardiopsis changdeensis</name>
    <dbReference type="NCBI Taxonomy" id="2831969"/>
    <lineage>
        <taxon>Bacteria</taxon>
        <taxon>Bacillati</taxon>
        <taxon>Actinomycetota</taxon>
        <taxon>Actinomycetes</taxon>
        <taxon>Streptosporangiales</taxon>
        <taxon>Nocardiopsidaceae</taxon>
        <taxon>Nocardiopsis</taxon>
    </lineage>
</organism>
<keyword evidence="1" id="KW-0560">Oxidoreductase</keyword>
<dbReference type="Pfam" id="PF05721">
    <property type="entry name" value="PhyH"/>
    <property type="match status" value="1"/>
</dbReference>
<keyword evidence="2" id="KW-1185">Reference proteome</keyword>
<reference evidence="1 2" key="1">
    <citation type="submission" date="2021-05" db="EMBL/GenBank/DDBJ databases">
        <title>Direct Submission.</title>
        <authorList>
            <person name="Li K."/>
            <person name="Gao J."/>
        </authorList>
    </citation>
    <scope>NUCLEOTIDE SEQUENCE [LARGE SCALE GENOMIC DNA]</scope>
    <source>
        <strain evidence="1 2">Mg02</strain>
    </source>
</reference>
<dbReference type="EMBL" id="CP074133">
    <property type="protein sequence ID" value="QUX25148.1"/>
    <property type="molecule type" value="Genomic_DNA"/>
</dbReference>
<dbReference type="GO" id="GO:0051213">
    <property type="term" value="F:dioxygenase activity"/>
    <property type="evidence" value="ECO:0007669"/>
    <property type="project" value="UniProtKB-KW"/>
</dbReference>
<dbReference type="RefSeq" id="WP_220560655.1">
    <property type="nucleotide sequence ID" value="NZ_CP074133.1"/>
</dbReference>
<dbReference type="PANTHER" id="PTHR20883">
    <property type="entry name" value="PHYTANOYL-COA DIOXYGENASE DOMAIN CONTAINING 1"/>
    <property type="match status" value="1"/>
</dbReference>
<protein>
    <submittedName>
        <fullName evidence="1">Phytanoyl-CoA dioxygenase family protein</fullName>
    </submittedName>
</protein>
<name>A0ABX8BXT2_9ACTN</name>
<accession>A0ABX8BXT2</accession>
<dbReference type="InterPro" id="IPR008775">
    <property type="entry name" value="Phytyl_CoA_dOase-like"/>
</dbReference>
<evidence type="ECO:0000313" key="2">
    <source>
        <dbReference type="Proteomes" id="UP000676079"/>
    </source>
</evidence>
<proteinExistence type="predicted"/>
<keyword evidence="1" id="KW-0223">Dioxygenase</keyword>
<dbReference type="Proteomes" id="UP000676079">
    <property type="component" value="Chromosome"/>
</dbReference>